<evidence type="ECO:0000313" key="2">
    <source>
        <dbReference type="Proteomes" id="UP001157418"/>
    </source>
</evidence>
<dbReference type="AlphaFoldDB" id="A0AAU9NGI7"/>
<proteinExistence type="predicted"/>
<sequence length="99" mass="11019">MYDFGILICLLSSGAPYHIWFSYRRLNTPSPSYCYGRSCKGFLFIMDSHTIKEVGSNDDKIVTPHNIFPCGIGGLERIAGTTTKMYIINSIMPCSALSL</sequence>
<dbReference type="Proteomes" id="UP001157418">
    <property type="component" value="Unassembled WGS sequence"/>
</dbReference>
<accession>A0AAU9NGI7</accession>
<protein>
    <submittedName>
        <fullName evidence="1">Uncharacterized protein</fullName>
    </submittedName>
</protein>
<gene>
    <name evidence="1" type="ORF">LVIROSA_LOCUS23322</name>
</gene>
<name>A0AAU9NGI7_9ASTR</name>
<comment type="caution">
    <text evidence="1">The sequence shown here is derived from an EMBL/GenBank/DDBJ whole genome shotgun (WGS) entry which is preliminary data.</text>
</comment>
<evidence type="ECO:0000313" key="1">
    <source>
        <dbReference type="EMBL" id="CAH1436977.1"/>
    </source>
</evidence>
<reference evidence="1 2" key="1">
    <citation type="submission" date="2022-01" db="EMBL/GenBank/DDBJ databases">
        <authorList>
            <person name="Xiong W."/>
            <person name="Schranz E."/>
        </authorList>
    </citation>
    <scope>NUCLEOTIDE SEQUENCE [LARGE SCALE GENOMIC DNA]</scope>
</reference>
<dbReference type="EMBL" id="CAKMRJ010004445">
    <property type="protein sequence ID" value="CAH1436977.1"/>
    <property type="molecule type" value="Genomic_DNA"/>
</dbReference>
<keyword evidence="2" id="KW-1185">Reference proteome</keyword>
<organism evidence="1 2">
    <name type="scientific">Lactuca virosa</name>
    <dbReference type="NCBI Taxonomy" id="75947"/>
    <lineage>
        <taxon>Eukaryota</taxon>
        <taxon>Viridiplantae</taxon>
        <taxon>Streptophyta</taxon>
        <taxon>Embryophyta</taxon>
        <taxon>Tracheophyta</taxon>
        <taxon>Spermatophyta</taxon>
        <taxon>Magnoliopsida</taxon>
        <taxon>eudicotyledons</taxon>
        <taxon>Gunneridae</taxon>
        <taxon>Pentapetalae</taxon>
        <taxon>asterids</taxon>
        <taxon>campanulids</taxon>
        <taxon>Asterales</taxon>
        <taxon>Asteraceae</taxon>
        <taxon>Cichorioideae</taxon>
        <taxon>Cichorieae</taxon>
        <taxon>Lactucinae</taxon>
        <taxon>Lactuca</taxon>
    </lineage>
</organism>